<dbReference type="InterPro" id="IPR036881">
    <property type="entry name" value="Glyco_hydro_3_C_sf"/>
</dbReference>
<dbReference type="InterPro" id="IPR001764">
    <property type="entry name" value="Glyco_hydro_3_N"/>
</dbReference>
<feature type="domain" description="Fibronectin type III-like" evidence="13">
    <location>
        <begin position="671"/>
        <end position="741"/>
    </location>
</feature>
<dbReference type="GO" id="GO:0046556">
    <property type="term" value="F:alpha-L-arabinofuranosidase activity"/>
    <property type="evidence" value="ECO:0007669"/>
    <property type="project" value="TreeGrafter"/>
</dbReference>
<dbReference type="GO" id="GO:0009044">
    <property type="term" value="F:xylan 1,4-beta-xylosidase activity"/>
    <property type="evidence" value="ECO:0007669"/>
    <property type="project" value="UniProtKB-EC"/>
</dbReference>
<evidence type="ECO:0000259" key="13">
    <source>
        <dbReference type="SMART" id="SM01217"/>
    </source>
</evidence>
<dbReference type="InterPro" id="IPR044993">
    <property type="entry name" value="BXL"/>
</dbReference>
<dbReference type="InterPro" id="IPR036962">
    <property type="entry name" value="Glyco_hydro_3_N_sf"/>
</dbReference>
<dbReference type="SUPFAM" id="SSF52279">
    <property type="entry name" value="Beta-D-glucan exohydrolase, C-terminal domain"/>
    <property type="match status" value="1"/>
</dbReference>
<evidence type="ECO:0000256" key="8">
    <source>
        <dbReference type="ARBA" id="ARBA00023295"/>
    </source>
</evidence>
<name>A0A6G1ISX5_9PLEO</name>
<evidence type="ECO:0000313" key="15">
    <source>
        <dbReference type="Proteomes" id="UP000799291"/>
    </source>
</evidence>
<evidence type="ECO:0000256" key="9">
    <source>
        <dbReference type="ARBA" id="ARBA00023326"/>
    </source>
</evidence>
<dbReference type="SMART" id="SM01217">
    <property type="entry name" value="Fn3_like"/>
    <property type="match status" value="1"/>
</dbReference>
<dbReference type="AlphaFoldDB" id="A0A6G1ISX5"/>
<keyword evidence="7" id="KW-0119">Carbohydrate metabolism</keyword>
<keyword evidence="9" id="KW-0624">Polysaccharide degradation</keyword>
<dbReference type="InterPro" id="IPR013783">
    <property type="entry name" value="Ig-like_fold"/>
</dbReference>
<dbReference type="InterPro" id="IPR017853">
    <property type="entry name" value="GH"/>
</dbReference>
<keyword evidence="4 12" id="KW-0732">Signal</keyword>
<dbReference type="PANTHER" id="PTHR42721">
    <property type="entry name" value="SUGAR HYDROLASE-RELATED"/>
    <property type="match status" value="1"/>
</dbReference>
<keyword evidence="5 14" id="KW-0378">Hydrolase</keyword>
<dbReference type="Gene3D" id="3.40.50.1700">
    <property type="entry name" value="Glycoside hydrolase family 3 C-terminal domain"/>
    <property type="match status" value="1"/>
</dbReference>
<gene>
    <name evidence="14" type="ORF">K458DRAFT_457423</name>
</gene>
<dbReference type="EC" id="3.2.1.37" evidence="11"/>
<keyword evidence="6" id="KW-0325">Glycoprotein</keyword>
<dbReference type="Pfam" id="PF01915">
    <property type="entry name" value="Glyco_hydro_3_C"/>
    <property type="match status" value="1"/>
</dbReference>
<feature type="signal peptide" evidence="12">
    <location>
        <begin position="1"/>
        <end position="24"/>
    </location>
</feature>
<dbReference type="Pfam" id="PF00933">
    <property type="entry name" value="Glyco_hydro_3"/>
    <property type="match status" value="1"/>
</dbReference>
<dbReference type="InterPro" id="IPR026891">
    <property type="entry name" value="Fn3-like"/>
</dbReference>
<proteinExistence type="inferred from homology"/>
<dbReference type="GO" id="GO:0045493">
    <property type="term" value="P:xylan catabolic process"/>
    <property type="evidence" value="ECO:0007669"/>
    <property type="project" value="UniProtKB-UniPathway"/>
</dbReference>
<dbReference type="EMBL" id="MU005592">
    <property type="protein sequence ID" value="KAF2681346.1"/>
    <property type="molecule type" value="Genomic_DNA"/>
</dbReference>
<organism evidence="14 15">
    <name type="scientific">Lentithecium fluviatile CBS 122367</name>
    <dbReference type="NCBI Taxonomy" id="1168545"/>
    <lineage>
        <taxon>Eukaryota</taxon>
        <taxon>Fungi</taxon>
        <taxon>Dikarya</taxon>
        <taxon>Ascomycota</taxon>
        <taxon>Pezizomycotina</taxon>
        <taxon>Dothideomycetes</taxon>
        <taxon>Pleosporomycetidae</taxon>
        <taxon>Pleosporales</taxon>
        <taxon>Massarineae</taxon>
        <taxon>Lentitheciaceae</taxon>
        <taxon>Lentithecium</taxon>
    </lineage>
</organism>
<evidence type="ECO:0000256" key="7">
    <source>
        <dbReference type="ARBA" id="ARBA00023277"/>
    </source>
</evidence>
<dbReference type="Gene3D" id="3.20.20.300">
    <property type="entry name" value="Glycoside hydrolase, family 3, N-terminal domain"/>
    <property type="match status" value="1"/>
</dbReference>
<evidence type="ECO:0000256" key="10">
    <source>
        <dbReference type="ARBA" id="ARBA00024574"/>
    </source>
</evidence>
<dbReference type="GO" id="GO:0031222">
    <property type="term" value="P:arabinan catabolic process"/>
    <property type="evidence" value="ECO:0007669"/>
    <property type="project" value="TreeGrafter"/>
</dbReference>
<evidence type="ECO:0000256" key="4">
    <source>
        <dbReference type="ARBA" id="ARBA00022729"/>
    </source>
</evidence>
<evidence type="ECO:0000256" key="12">
    <source>
        <dbReference type="SAM" id="SignalP"/>
    </source>
</evidence>
<protein>
    <recommendedName>
        <fullName evidence="11">xylan 1,4-beta-xylosidase</fullName>
        <ecNumber evidence="11">3.2.1.37</ecNumber>
    </recommendedName>
</protein>
<sequence>MRSLGFTGSILATLLVSVANSAIGLDCTNGPLKSNKICDVNASPPERAAALVGAMEQQETIFMQSTSSHPLRSKSKGVSRLGLPAYNWWGEALHGVADAPGVSFSPPFTSATSFLMPILMSAAFDDDLIFKVAIIISTEARAFSNGGRAPVDFWTPNINPYKDPRWGRGSETPGEDATRLKGYTKQLLAGLEGNGTQKRIIATCKHYAGNDLEKWGNVDRHNFNAKITMQDLAEYYLQPFQQCARDSKVGSFMCSYNAVNGVPACADTYLLQTILRDHWGWTEDNNCITSDCEAVLDVSTNHHYAKTNAEGTALIFNAGIDTSYEYTGSSNIPGAWKSGALNITTVDRALKRLYEGLVRAGYFDGDQALYSRLGVSDVNTRMAQQLAQQAAVDGIVMLKNDKTLPLALKSGSKVAMFGFWANDSAKLQGGYSGNAPLLHSPVYAAEQLGISVATTSGPILQGANAQDNWTTNALEAAQKSDYIWYFGGLDTSAAAEGSDRTTLDWPAAQVNLITKLESLGKPLVVVQMGDMVDNSPLLAMRGVNSILWASWPGQDGGPAIVQIITGAKSVAGRLPITQYPSNYTSLAMTDMNLRPGGSNPGRTYRWFPNPVQAFGFGLNYVPFRANFSKSAPSTLSIQGMIGSCKNPHPDTCSIPPLPIVVTNGGNRTSDFVALAFIKGRNGPKPHPLKTLISYARFRDISGGQKREARLPLTLGNLARHEEAGNTVVYPGEYEVLLDEPAQATLKLTLTGTAVTLDKWPAPPSERVF</sequence>
<comment type="pathway">
    <text evidence="1">Glycan degradation; xylan degradation.</text>
</comment>
<evidence type="ECO:0000256" key="1">
    <source>
        <dbReference type="ARBA" id="ARBA00004851"/>
    </source>
</evidence>
<evidence type="ECO:0000256" key="2">
    <source>
        <dbReference type="ARBA" id="ARBA00005336"/>
    </source>
</evidence>
<feature type="chain" id="PRO_5026293342" description="xylan 1,4-beta-xylosidase" evidence="12">
    <location>
        <begin position="25"/>
        <end position="768"/>
    </location>
</feature>
<keyword evidence="15" id="KW-1185">Reference proteome</keyword>
<dbReference type="InterPro" id="IPR002772">
    <property type="entry name" value="Glyco_hydro_3_C"/>
</dbReference>
<evidence type="ECO:0000313" key="14">
    <source>
        <dbReference type="EMBL" id="KAF2681346.1"/>
    </source>
</evidence>
<dbReference type="Proteomes" id="UP000799291">
    <property type="component" value="Unassembled WGS sequence"/>
</dbReference>
<dbReference type="SUPFAM" id="SSF51445">
    <property type="entry name" value="(Trans)glycosidases"/>
    <property type="match status" value="1"/>
</dbReference>
<reference evidence="14" key="1">
    <citation type="journal article" date="2020" name="Stud. Mycol.">
        <title>101 Dothideomycetes genomes: a test case for predicting lifestyles and emergence of pathogens.</title>
        <authorList>
            <person name="Haridas S."/>
            <person name="Albert R."/>
            <person name="Binder M."/>
            <person name="Bloem J."/>
            <person name="Labutti K."/>
            <person name="Salamov A."/>
            <person name="Andreopoulos B."/>
            <person name="Baker S."/>
            <person name="Barry K."/>
            <person name="Bills G."/>
            <person name="Bluhm B."/>
            <person name="Cannon C."/>
            <person name="Castanera R."/>
            <person name="Culley D."/>
            <person name="Daum C."/>
            <person name="Ezra D."/>
            <person name="Gonzalez J."/>
            <person name="Henrissat B."/>
            <person name="Kuo A."/>
            <person name="Liang C."/>
            <person name="Lipzen A."/>
            <person name="Lutzoni F."/>
            <person name="Magnuson J."/>
            <person name="Mondo S."/>
            <person name="Nolan M."/>
            <person name="Ohm R."/>
            <person name="Pangilinan J."/>
            <person name="Park H.-J."/>
            <person name="Ramirez L."/>
            <person name="Alfaro M."/>
            <person name="Sun H."/>
            <person name="Tritt A."/>
            <person name="Yoshinaga Y."/>
            <person name="Zwiers L.-H."/>
            <person name="Turgeon B."/>
            <person name="Goodwin S."/>
            <person name="Spatafora J."/>
            <person name="Crous P."/>
            <person name="Grigoriev I."/>
        </authorList>
    </citation>
    <scope>NUCLEOTIDE SEQUENCE</scope>
    <source>
        <strain evidence="14">CBS 122367</strain>
    </source>
</reference>
<evidence type="ECO:0000256" key="3">
    <source>
        <dbReference type="ARBA" id="ARBA00022651"/>
    </source>
</evidence>
<accession>A0A6G1ISX5</accession>
<comment type="catalytic activity">
    <reaction evidence="10">
        <text>Hydrolysis of (1-&gt;4)-beta-D-xylans, to remove successive D-xylose residues from the non-reducing termini.</text>
        <dbReference type="EC" id="3.2.1.37"/>
    </reaction>
</comment>
<keyword evidence="3" id="KW-0858">Xylan degradation</keyword>
<evidence type="ECO:0000256" key="6">
    <source>
        <dbReference type="ARBA" id="ARBA00023180"/>
    </source>
</evidence>
<dbReference type="Gene3D" id="2.60.40.10">
    <property type="entry name" value="Immunoglobulins"/>
    <property type="match status" value="1"/>
</dbReference>
<dbReference type="UniPathway" id="UPA00114"/>
<comment type="similarity">
    <text evidence="2">Belongs to the glycosyl hydrolase 3 family.</text>
</comment>
<dbReference type="PANTHER" id="PTHR42721:SF3">
    <property type="entry name" value="BETA-D-XYLOSIDASE 5-RELATED"/>
    <property type="match status" value="1"/>
</dbReference>
<dbReference type="OrthoDB" id="47059at2759"/>
<evidence type="ECO:0000256" key="5">
    <source>
        <dbReference type="ARBA" id="ARBA00022801"/>
    </source>
</evidence>
<keyword evidence="8" id="KW-0326">Glycosidase</keyword>
<evidence type="ECO:0000256" key="11">
    <source>
        <dbReference type="ARBA" id="ARBA00026107"/>
    </source>
</evidence>